<dbReference type="Proteomes" id="UP000309992">
    <property type="component" value="Unassembled WGS sequence"/>
</dbReference>
<evidence type="ECO:0000313" key="1">
    <source>
        <dbReference type="EMBL" id="TKG72265.1"/>
    </source>
</evidence>
<dbReference type="EMBL" id="SWMS01000003">
    <property type="protein sequence ID" value="TKG72265.1"/>
    <property type="molecule type" value="Genomic_DNA"/>
</dbReference>
<comment type="caution">
    <text evidence="1">The sequence shown here is derived from an EMBL/GenBank/DDBJ whole genome shotgun (WGS) entry which is preliminary data.</text>
</comment>
<reference evidence="1 2" key="1">
    <citation type="journal article" date="2015" name="Antonie Van Leeuwenhoek">
        <title>Prauserella endophytica sp. nov., an endophytic actinobacterium isolated from Tamarix taklamakanensis.</title>
        <authorList>
            <person name="Liu J.M."/>
            <person name="Habden X."/>
            <person name="Guo L."/>
            <person name="Tuo L."/>
            <person name="Jiang Z.K."/>
            <person name="Liu S.W."/>
            <person name="Liu X.F."/>
            <person name="Chen L."/>
            <person name="Li R.F."/>
            <person name="Zhang Y.Q."/>
            <person name="Sun C.H."/>
        </authorList>
    </citation>
    <scope>NUCLEOTIDE SEQUENCE [LARGE SCALE GENOMIC DNA]</scope>
    <source>
        <strain evidence="1 2">CGMCC 4.7182</strain>
    </source>
</reference>
<sequence>MRLAEPAHLPFASVGYDAAPEIYRRIDELVSGFGVRRRMVVEGHNLCGLAHVVAPEQAFTLIGVEAASPPSPCVVPTGPSRPCVWCWPGRAGRCGSRPRRGGARARPRLTVFPPGMARFVTTVLVPYSLPLRAR</sequence>
<dbReference type="RefSeq" id="WP_137094247.1">
    <property type="nucleotide sequence ID" value="NZ_SWMS01000003.1"/>
</dbReference>
<protein>
    <submittedName>
        <fullName evidence="1">Uncharacterized protein</fullName>
    </submittedName>
</protein>
<organism evidence="1 2">
    <name type="scientific">Prauserella endophytica</name>
    <dbReference type="NCBI Taxonomy" id="1592324"/>
    <lineage>
        <taxon>Bacteria</taxon>
        <taxon>Bacillati</taxon>
        <taxon>Actinomycetota</taxon>
        <taxon>Actinomycetes</taxon>
        <taxon>Pseudonocardiales</taxon>
        <taxon>Pseudonocardiaceae</taxon>
        <taxon>Prauserella</taxon>
        <taxon>Prauserella coralliicola group</taxon>
    </lineage>
</organism>
<evidence type="ECO:0000313" key="2">
    <source>
        <dbReference type="Proteomes" id="UP000309992"/>
    </source>
</evidence>
<proteinExistence type="predicted"/>
<keyword evidence="2" id="KW-1185">Reference proteome</keyword>
<accession>A0ABY2S8N7</accession>
<name>A0ABY2S8N7_9PSEU</name>
<gene>
    <name evidence="1" type="ORF">FCN18_08390</name>
</gene>